<evidence type="ECO:0000313" key="1">
    <source>
        <dbReference type="EMBL" id="KAI5672517.1"/>
    </source>
</evidence>
<dbReference type="EMBL" id="CM044703">
    <property type="protein sequence ID" value="KAI5672517.1"/>
    <property type="molecule type" value="Genomic_DNA"/>
</dbReference>
<protein>
    <submittedName>
        <fullName evidence="1">Uncharacterized protein</fullName>
    </submittedName>
</protein>
<evidence type="ECO:0000313" key="2">
    <source>
        <dbReference type="Proteomes" id="UP001060085"/>
    </source>
</evidence>
<name>A0ACC0BIM7_CATRO</name>
<dbReference type="Proteomes" id="UP001060085">
    <property type="component" value="Linkage Group LG03"/>
</dbReference>
<organism evidence="1 2">
    <name type="scientific">Catharanthus roseus</name>
    <name type="common">Madagascar periwinkle</name>
    <name type="synonym">Vinca rosea</name>
    <dbReference type="NCBI Taxonomy" id="4058"/>
    <lineage>
        <taxon>Eukaryota</taxon>
        <taxon>Viridiplantae</taxon>
        <taxon>Streptophyta</taxon>
        <taxon>Embryophyta</taxon>
        <taxon>Tracheophyta</taxon>
        <taxon>Spermatophyta</taxon>
        <taxon>Magnoliopsida</taxon>
        <taxon>eudicotyledons</taxon>
        <taxon>Gunneridae</taxon>
        <taxon>Pentapetalae</taxon>
        <taxon>asterids</taxon>
        <taxon>lamiids</taxon>
        <taxon>Gentianales</taxon>
        <taxon>Apocynaceae</taxon>
        <taxon>Rauvolfioideae</taxon>
        <taxon>Vinceae</taxon>
        <taxon>Catharanthinae</taxon>
        <taxon>Catharanthus</taxon>
    </lineage>
</organism>
<reference evidence="2" key="1">
    <citation type="journal article" date="2023" name="Nat. Plants">
        <title>Single-cell RNA sequencing provides a high-resolution roadmap for understanding the multicellular compartmentation of specialized metabolism.</title>
        <authorList>
            <person name="Sun S."/>
            <person name="Shen X."/>
            <person name="Li Y."/>
            <person name="Li Y."/>
            <person name="Wang S."/>
            <person name="Li R."/>
            <person name="Zhang H."/>
            <person name="Shen G."/>
            <person name="Guo B."/>
            <person name="Wei J."/>
            <person name="Xu J."/>
            <person name="St-Pierre B."/>
            <person name="Chen S."/>
            <person name="Sun C."/>
        </authorList>
    </citation>
    <scope>NUCLEOTIDE SEQUENCE [LARGE SCALE GENOMIC DNA]</scope>
</reference>
<comment type="caution">
    <text evidence="1">The sequence shown here is derived from an EMBL/GenBank/DDBJ whole genome shotgun (WGS) entry which is preliminary data.</text>
</comment>
<accession>A0ACC0BIM7</accession>
<sequence length="110" mass="12414">MEIQDLFFSLPGIILLLVFLFLLFRKPKKTTLKLPPGPPTLSIIRNLHQMASPLPHKKLKDLADKYGPLMHLKLGEISTVVISSSKLTKEFIQTHGQISQIGHRPLLPRS</sequence>
<gene>
    <name evidence="1" type="ORF">M9H77_12881</name>
</gene>
<keyword evidence="2" id="KW-1185">Reference proteome</keyword>
<proteinExistence type="predicted"/>